<reference evidence="1 2" key="1">
    <citation type="submission" date="2017-12" db="EMBL/GenBank/DDBJ databases">
        <title>Comparative genomics of Botrytis spp.</title>
        <authorList>
            <person name="Valero-Jimenez C.A."/>
            <person name="Tapia P."/>
            <person name="Veloso J."/>
            <person name="Silva-Moreno E."/>
            <person name="Staats M."/>
            <person name="Valdes J.H."/>
            <person name="Van Kan J.A.L."/>
        </authorList>
    </citation>
    <scope>NUCLEOTIDE SEQUENCE [LARGE SCALE GENOMIC DNA]</scope>
    <source>
        <strain evidence="1 2">MUCL435</strain>
    </source>
</reference>
<name>A0A4S8R5P4_9HELO</name>
<gene>
    <name evidence="1" type="ORF">BGAL_0088g00210</name>
</gene>
<sequence length="92" mass="10017">MNFHGFDEAKDSDAGPSCVEEWVRKSGASHVQGIGMYHDQEACCSSQAGGNFGRISGNRGECESDVMAKSFLHVTMCNIEYVITKVTVLKLL</sequence>
<protein>
    <submittedName>
        <fullName evidence="1">Uncharacterized protein</fullName>
    </submittedName>
</protein>
<proteinExistence type="predicted"/>
<dbReference type="EMBL" id="PQXL01000088">
    <property type="protein sequence ID" value="THV52132.1"/>
    <property type="molecule type" value="Genomic_DNA"/>
</dbReference>
<dbReference type="Proteomes" id="UP000308671">
    <property type="component" value="Unassembled WGS sequence"/>
</dbReference>
<dbReference type="AlphaFoldDB" id="A0A4S8R5P4"/>
<organism evidence="1 2">
    <name type="scientific">Botrytis galanthina</name>
    <dbReference type="NCBI Taxonomy" id="278940"/>
    <lineage>
        <taxon>Eukaryota</taxon>
        <taxon>Fungi</taxon>
        <taxon>Dikarya</taxon>
        <taxon>Ascomycota</taxon>
        <taxon>Pezizomycotina</taxon>
        <taxon>Leotiomycetes</taxon>
        <taxon>Helotiales</taxon>
        <taxon>Sclerotiniaceae</taxon>
        <taxon>Botrytis</taxon>
    </lineage>
</organism>
<keyword evidence="2" id="KW-1185">Reference proteome</keyword>
<comment type="caution">
    <text evidence="1">The sequence shown here is derived from an EMBL/GenBank/DDBJ whole genome shotgun (WGS) entry which is preliminary data.</text>
</comment>
<accession>A0A4S8R5P4</accession>
<evidence type="ECO:0000313" key="2">
    <source>
        <dbReference type="Proteomes" id="UP000308671"/>
    </source>
</evidence>
<evidence type="ECO:0000313" key="1">
    <source>
        <dbReference type="EMBL" id="THV52132.1"/>
    </source>
</evidence>